<gene>
    <name evidence="2" type="ORF">BP5553_01654</name>
</gene>
<proteinExistence type="predicted"/>
<dbReference type="RefSeq" id="XP_031874331.1">
    <property type="nucleotide sequence ID" value="XM_032010277.1"/>
</dbReference>
<dbReference type="OrthoDB" id="5318346at2759"/>
<dbReference type="InterPro" id="IPR012942">
    <property type="entry name" value="SRR1-like"/>
</dbReference>
<evidence type="ECO:0000313" key="3">
    <source>
        <dbReference type="Proteomes" id="UP000254866"/>
    </source>
</evidence>
<feature type="domain" description="SRR1-like" evidence="1">
    <location>
        <begin position="111"/>
        <end position="276"/>
    </location>
</feature>
<reference evidence="2 3" key="1">
    <citation type="journal article" date="2018" name="IMA Fungus">
        <title>IMA Genome-F 9: Draft genome sequence of Annulohypoxylon stygium, Aspergillus mulundensis, Berkeleyomyces basicola (syn. Thielaviopsis basicola), Ceratocystis smalleyi, two Cercospora beticola strains, Coleophoma cylindrospora, Fusarium fracticaudum, Phialophora cf. hyalina, and Morchella septimelata.</title>
        <authorList>
            <person name="Wingfield B.D."/>
            <person name="Bills G.F."/>
            <person name="Dong Y."/>
            <person name="Huang W."/>
            <person name="Nel W.J."/>
            <person name="Swalarsk-Parry B.S."/>
            <person name="Vaghefi N."/>
            <person name="Wilken P.M."/>
            <person name="An Z."/>
            <person name="de Beer Z.W."/>
            <person name="De Vos L."/>
            <person name="Chen L."/>
            <person name="Duong T.A."/>
            <person name="Gao Y."/>
            <person name="Hammerbacher A."/>
            <person name="Kikkert J.R."/>
            <person name="Li Y."/>
            <person name="Li H."/>
            <person name="Li K."/>
            <person name="Li Q."/>
            <person name="Liu X."/>
            <person name="Ma X."/>
            <person name="Naidoo K."/>
            <person name="Pethybridge S.J."/>
            <person name="Sun J."/>
            <person name="Steenkamp E.T."/>
            <person name="van der Nest M.A."/>
            <person name="van Wyk S."/>
            <person name="Wingfield M.J."/>
            <person name="Xiong C."/>
            <person name="Yue Q."/>
            <person name="Zhang X."/>
        </authorList>
    </citation>
    <scope>NUCLEOTIDE SEQUENCE [LARGE SCALE GENOMIC DNA]</scope>
    <source>
        <strain evidence="2 3">BP 5553</strain>
    </source>
</reference>
<dbReference type="EMBL" id="NPIC01000001">
    <property type="protein sequence ID" value="RDL41675.1"/>
    <property type="molecule type" value="Genomic_DNA"/>
</dbReference>
<dbReference type="PANTHER" id="PTHR42080">
    <property type="entry name" value="SRR1 DOMAIN-CONTAINING PROTEIN"/>
    <property type="match status" value="1"/>
</dbReference>
<sequence length="285" mass="32024">MPHTNRKKKTPAGMKSVTDQNRKQIIVHTKRKEVLDDEGWTHVVDKPSRQRASSVTESKDAGKYWSIGADFKVGDAYYINRTIEEIQEEFTHSKKAWEGSPACASLKALLDEKMKADSNTKKISRVVALGLGSLQSSRTQSRKTSFTQMAALETILQIMAKEETISMIFQDPVFTDLDKEFLVTLGHQVVEDPAAFDQIDENTLVYAIHCYSDVYQKVSQAPKPAVLVSTDVELFDRTSLDGEKGDVKSLGAMVESYEAIPFPQIRHDFSDTKIYWPKNVESGNP</sequence>
<dbReference type="GeneID" id="43594503"/>
<protein>
    <recommendedName>
        <fullName evidence="1">SRR1-like domain-containing protein</fullName>
    </recommendedName>
</protein>
<accession>A0A370U1N0</accession>
<name>A0A370U1N0_9HELO</name>
<dbReference type="PANTHER" id="PTHR42080:SF1">
    <property type="entry name" value="SRR1-LIKE DOMAIN-CONTAINING PROTEIN"/>
    <property type="match status" value="1"/>
</dbReference>
<dbReference type="Pfam" id="PF07985">
    <property type="entry name" value="SRR1"/>
    <property type="match status" value="1"/>
</dbReference>
<organism evidence="2 3">
    <name type="scientific">Venustampulla echinocandica</name>
    <dbReference type="NCBI Taxonomy" id="2656787"/>
    <lineage>
        <taxon>Eukaryota</taxon>
        <taxon>Fungi</taxon>
        <taxon>Dikarya</taxon>
        <taxon>Ascomycota</taxon>
        <taxon>Pezizomycotina</taxon>
        <taxon>Leotiomycetes</taxon>
        <taxon>Helotiales</taxon>
        <taxon>Pleuroascaceae</taxon>
        <taxon>Venustampulla</taxon>
    </lineage>
</organism>
<dbReference type="Proteomes" id="UP000254866">
    <property type="component" value="Unassembled WGS sequence"/>
</dbReference>
<evidence type="ECO:0000313" key="2">
    <source>
        <dbReference type="EMBL" id="RDL41675.1"/>
    </source>
</evidence>
<keyword evidence="3" id="KW-1185">Reference proteome</keyword>
<evidence type="ECO:0000259" key="1">
    <source>
        <dbReference type="Pfam" id="PF07985"/>
    </source>
</evidence>
<comment type="caution">
    <text evidence="2">The sequence shown here is derived from an EMBL/GenBank/DDBJ whole genome shotgun (WGS) entry which is preliminary data.</text>
</comment>
<dbReference type="AlphaFoldDB" id="A0A370U1N0"/>